<organism evidence="2 3">
    <name type="scientific">Rhizobium giardinii</name>
    <dbReference type="NCBI Taxonomy" id="56731"/>
    <lineage>
        <taxon>Bacteria</taxon>
        <taxon>Pseudomonadati</taxon>
        <taxon>Pseudomonadota</taxon>
        <taxon>Alphaproteobacteria</taxon>
        <taxon>Hyphomicrobiales</taxon>
        <taxon>Rhizobiaceae</taxon>
        <taxon>Rhizobium/Agrobacterium group</taxon>
        <taxon>Rhizobium</taxon>
    </lineage>
</organism>
<dbReference type="Proteomes" id="UP000585507">
    <property type="component" value="Unassembled WGS sequence"/>
</dbReference>
<feature type="region of interest" description="Disordered" evidence="1">
    <location>
        <begin position="45"/>
        <end position="77"/>
    </location>
</feature>
<reference evidence="2 3" key="1">
    <citation type="submission" date="2020-08" db="EMBL/GenBank/DDBJ databases">
        <title>Genomic Encyclopedia of Type Strains, Phase IV (KMG-V): Genome sequencing to study the core and pangenomes of soil and plant-associated prokaryotes.</title>
        <authorList>
            <person name="Whitman W."/>
        </authorList>
    </citation>
    <scope>NUCLEOTIDE SEQUENCE [LARGE SCALE GENOMIC DNA]</scope>
    <source>
        <strain evidence="2 3">SEMIA 4084</strain>
    </source>
</reference>
<proteinExistence type="predicted"/>
<comment type="caution">
    <text evidence="2">The sequence shown here is derived from an EMBL/GenBank/DDBJ whole genome shotgun (WGS) entry which is preliminary data.</text>
</comment>
<evidence type="ECO:0000256" key="1">
    <source>
        <dbReference type="SAM" id="MobiDB-lite"/>
    </source>
</evidence>
<evidence type="ECO:0000313" key="3">
    <source>
        <dbReference type="Proteomes" id="UP000585507"/>
    </source>
</evidence>
<dbReference type="EMBL" id="JACHBK010000005">
    <property type="protein sequence ID" value="MBB5536009.1"/>
    <property type="molecule type" value="Genomic_DNA"/>
</dbReference>
<accession>A0A7W8UAV0</accession>
<gene>
    <name evidence="2" type="ORF">GGD55_002713</name>
</gene>
<evidence type="ECO:0000313" key="2">
    <source>
        <dbReference type="EMBL" id="MBB5536009.1"/>
    </source>
</evidence>
<sequence>MGAMTIKATGGFISSNSSTSRVLEIRAAGHHLSVITRIDDRLPSSLSAARSSGSRQGAPRKGRAPCSFIGPGFYKTR</sequence>
<protein>
    <submittedName>
        <fullName evidence="2">Uncharacterized protein</fullName>
    </submittedName>
</protein>
<feature type="compositionally biased region" description="Low complexity" evidence="1">
    <location>
        <begin position="45"/>
        <end position="57"/>
    </location>
</feature>
<name>A0A7W8UAV0_9HYPH</name>
<dbReference type="AlphaFoldDB" id="A0A7W8UAV0"/>
<keyword evidence="3" id="KW-1185">Reference proteome</keyword>